<evidence type="ECO:0000313" key="1">
    <source>
        <dbReference type="EMBL" id="MET4559815.1"/>
    </source>
</evidence>
<dbReference type="RefSeq" id="WP_354471081.1">
    <property type="nucleotide sequence ID" value="NZ_JBEPSB010000002.1"/>
</dbReference>
<sequence>MTKDIHSIVQELFYNELNTGQKSLFVFHVYYDHAIESTEEFYWWSAYYLAQPKIWSAIKRALTYFGDEHMYQLLTDTEFMFNKHNYPSTLAQFTVTRENLRNNEELAVAINSLYDSFNNRAPQTVKYISDFIRNNHTIFVKFKD</sequence>
<reference evidence="1 2" key="1">
    <citation type="submission" date="2024-06" db="EMBL/GenBank/DDBJ databases">
        <title>Sorghum-associated microbial communities from plants grown in Nebraska, USA.</title>
        <authorList>
            <person name="Schachtman D."/>
        </authorList>
    </citation>
    <scope>NUCLEOTIDE SEQUENCE [LARGE SCALE GENOMIC DNA]</scope>
    <source>
        <strain evidence="1 2">736</strain>
    </source>
</reference>
<protein>
    <submittedName>
        <fullName evidence="1">Uncharacterized protein</fullName>
    </submittedName>
</protein>
<accession>A0ABV2PFT7</accession>
<dbReference type="Proteomes" id="UP001549363">
    <property type="component" value="Unassembled WGS sequence"/>
</dbReference>
<dbReference type="EMBL" id="JBEPSB010000002">
    <property type="protein sequence ID" value="MET4559815.1"/>
    <property type="molecule type" value="Genomic_DNA"/>
</dbReference>
<evidence type="ECO:0000313" key="2">
    <source>
        <dbReference type="Proteomes" id="UP001549363"/>
    </source>
</evidence>
<name>A0ABV2PFT7_9BACI</name>
<organism evidence="1 2">
    <name type="scientific">Lysinibacillus parviboronicapiens</name>
    <dbReference type="NCBI Taxonomy" id="436516"/>
    <lineage>
        <taxon>Bacteria</taxon>
        <taxon>Bacillati</taxon>
        <taxon>Bacillota</taxon>
        <taxon>Bacilli</taxon>
        <taxon>Bacillales</taxon>
        <taxon>Bacillaceae</taxon>
        <taxon>Lysinibacillus</taxon>
    </lineage>
</organism>
<proteinExistence type="predicted"/>
<comment type="caution">
    <text evidence="1">The sequence shown here is derived from an EMBL/GenBank/DDBJ whole genome shotgun (WGS) entry which is preliminary data.</text>
</comment>
<gene>
    <name evidence="1" type="ORF">ABIA69_000958</name>
</gene>
<keyword evidence="2" id="KW-1185">Reference proteome</keyword>